<dbReference type="PANTHER" id="PTHR10039:SF16">
    <property type="entry name" value="GPI INOSITOL-DEACYLASE"/>
    <property type="match status" value="1"/>
</dbReference>
<feature type="region of interest" description="Disordered" evidence="2">
    <location>
        <begin position="1"/>
        <end position="20"/>
    </location>
</feature>
<comment type="caution">
    <text evidence="4">The sequence shown here is derived from an EMBL/GenBank/DDBJ whole genome shotgun (WGS) entry which is preliminary data.</text>
</comment>
<keyword evidence="1" id="KW-0677">Repeat</keyword>
<dbReference type="Proteomes" id="UP001174934">
    <property type="component" value="Unassembled WGS sequence"/>
</dbReference>
<dbReference type="AlphaFoldDB" id="A0AA39TRI7"/>
<feature type="compositionally biased region" description="Polar residues" evidence="2">
    <location>
        <begin position="10"/>
        <end position="20"/>
    </location>
</feature>
<gene>
    <name evidence="4" type="ORF">B0T17DRAFT_110933</name>
</gene>
<dbReference type="SUPFAM" id="SSF52540">
    <property type="entry name" value="P-loop containing nucleoside triphosphate hydrolases"/>
    <property type="match status" value="1"/>
</dbReference>
<dbReference type="InterPro" id="IPR056884">
    <property type="entry name" value="NPHP3-like_N"/>
</dbReference>
<dbReference type="Gene3D" id="3.40.50.300">
    <property type="entry name" value="P-loop containing nucleotide triphosphate hydrolases"/>
    <property type="match status" value="1"/>
</dbReference>
<protein>
    <recommendedName>
        <fullName evidence="3">Nephrocystin 3-like N-terminal domain-containing protein</fullName>
    </recommendedName>
</protein>
<proteinExistence type="predicted"/>
<organism evidence="4 5">
    <name type="scientific">Bombardia bombarda</name>
    <dbReference type="NCBI Taxonomy" id="252184"/>
    <lineage>
        <taxon>Eukaryota</taxon>
        <taxon>Fungi</taxon>
        <taxon>Dikarya</taxon>
        <taxon>Ascomycota</taxon>
        <taxon>Pezizomycotina</taxon>
        <taxon>Sordariomycetes</taxon>
        <taxon>Sordariomycetidae</taxon>
        <taxon>Sordariales</taxon>
        <taxon>Lasiosphaeriaceae</taxon>
        <taxon>Bombardia</taxon>
    </lineage>
</organism>
<evidence type="ECO:0000313" key="4">
    <source>
        <dbReference type="EMBL" id="KAK0610367.1"/>
    </source>
</evidence>
<sequence length="753" mass="84236">MRKRLKKTPPVSQLRRSNSEPLLLQAQRSTRKYKTGLGKNSIQSTSRLKLADFADANKSQEKVRDVYWPLELLPETCPSARIFTWGYHTLVVDKKPVRLQSDIFAHAGELLLELAGVRAIQGPGARPIIFVAHSTGGIIVKEVLRLSEAEPDGPLRDILLSTSAVVFLACPHRATERSTLADAVSSMASVTLRVEASDIGLQELSGANSVELQLVQDAFLRIWNDYNFQVKTFQESVILSYRFLELRVEATARRLASSIGDAREKAETISAIHGDVCKFGSLDDPGYRALASSLVSFIGQEENQRHELNADESDCLAALIRPSQTLPETHPATSYPGTCLWLYDLPEFQAWHHRIHPNNNRILWIRGEPGCGKTILLRSLRQRLERQWAAAGSAFICTIAEGHDTNPILFPSGAGRQQQQQQQQQQHETNPASVYRSLLAQLFLQDPHLRDALLAFRIGRGQSQQAFDDALIVAFFADYYVQRRVDTSARRTFVIVDIPDDAGAAYVAEVVDTLSHLARNSDFSICIASAHHPELDEGFESDDPIGIVMHVRNLDDILRFVNLNLVAEWEERNETVMMIGQKAGGVFLWAEIVVNILNAAIMEGASQEMIDDTLEEVPGDLHGLYEWMLSTLDEREKAEALVLFQWVVLAAEPMRLNDLFVAVRLTEPSPVRMFEELGATMAFDVGEARELRELRQMRNSEIRSDTPWQFYQWVRARSIGLMEVKADSHGGGRPGGWLVSHGGCRGCRLSMGP</sequence>
<reference evidence="4" key="1">
    <citation type="submission" date="2023-06" db="EMBL/GenBank/DDBJ databases">
        <title>Genome-scale phylogeny and comparative genomics of the fungal order Sordariales.</title>
        <authorList>
            <consortium name="Lawrence Berkeley National Laboratory"/>
            <person name="Hensen N."/>
            <person name="Bonometti L."/>
            <person name="Westerberg I."/>
            <person name="Brannstrom I.O."/>
            <person name="Guillou S."/>
            <person name="Cros-Aarteil S."/>
            <person name="Calhoun S."/>
            <person name="Haridas S."/>
            <person name="Kuo A."/>
            <person name="Mondo S."/>
            <person name="Pangilinan J."/>
            <person name="Riley R."/>
            <person name="LaButti K."/>
            <person name="Andreopoulos B."/>
            <person name="Lipzen A."/>
            <person name="Chen C."/>
            <person name="Yanf M."/>
            <person name="Daum C."/>
            <person name="Ng V."/>
            <person name="Clum A."/>
            <person name="Steindorff A."/>
            <person name="Ohm R."/>
            <person name="Martin F."/>
            <person name="Silar P."/>
            <person name="Natvig D."/>
            <person name="Lalanne C."/>
            <person name="Gautier V."/>
            <person name="Ament-velasquez S.L."/>
            <person name="Kruys A."/>
            <person name="Hutchinson M.I."/>
            <person name="Powell A.J."/>
            <person name="Barry K."/>
            <person name="Miller A.N."/>
            <person name="Grigoriev I.V."/>
            <person name="Debuchy R."/>
            <person name="Gladieux P."/>
            <person name="Thoren M.H."/>
            <person name="Johannesson H."/>
        </authorList>
    </citation>
    <scope>NUCLEOTIDE SEQUENCE</scope>
    <source>
        <strain evidence="4">SMH3391-2</strain>
    </source>
</reference>
<keyword evidence="5" id="KW-1185">Reference proteome</keyword>
<dbReference type="InterPro" id="IPR029058">
    <property type="entry name" value="AB_hydrolase_fold"/>
</dbReference>
<feature type="domain" description="Nephrocystin 3-like N-terminal" evidence="3">
    <location>
        <begin position="337"/>
        <end position="528"/>
    </location>
</feature>
<dbReference type="InterPro" id="IPR027417">
    <property type="entry name" value="P-loop_NTPase"/>
</dbReference>
<dbReference type="PANTHER" id="PTHR10039">
    <property type="entry name" value="AMELOGENIN"/>
    <property type="match status" value="1"/>
</dbReference>
<evidence type="ECO:0000256" key="1">
    <source>
        <dbReference type="ARBA" id="ARBA00022737"/>
    </source>
</evidence>
<dbReference type="Pfam" id="PF24883">
    <property type="entry name" value="NPHP3_N"/>
    <property type="match status" value="1"/>
</dbReference>
<dbReference type="EMBL" id="JAULSR010000010">
    <property type="protein sequence ID" value="KAK0610367.1"/>
    <property type="molecule type" value="Genomic_DNA"/>
</dbReference>
<accession>A0AA39TRI7</accession>
<dbReference type="SUPFAM" id="SSF53474">
    <property type="entry name" value="alpha/beta-Hydrolases"/>
    <property type="match status" value="1"/>
</dbReference>
<dbReference type="Gene3D" id="3.40.50.1820">
    <property type="entry name" value="alpha/beta hydrolase"/>
    <property type="match status" value="1"/>
</dbReference>
<evidence type="ECO:0000259" key="3">
    <source>
        <dbReference type="Pfam" id="PF24883"/>
    </source>
</evidence>
<evidence type="ECO:0000313" key="5">
    <source>
        <dbReference type="Proteomes" id="UP001174934"/>
    </source>
</evidence>
<evidence type="ECO:0000256" key="2">
    <source>
        <dbReference type="SAM" id="MobiDB-lite"/>
    </source>
</evidence>
<name>A0AA39TRI7_9PEZI</name>
<feature type="region of interest" description="Disordered" evidence="2">
    <location>
        <begin position="408"/>
        <end position="430"/>
    </location>
</feature>
<feature type="compositionally biased region" description="Low complexity" evidence="2">
    <location>
        <begin position="417"/>
        <end position="426"/>
    </location>
</feature>